<dbReference type="AlphaFoldDB" id="A0A841B9U1"/>
<accession>A0A841B9U1</accession>
<comment type="caution">
    <text evidence="1">The sequence shown here is derived from an EMBL/GenBank/DDBJ whole genome shotgun (WGS) entry which is preliminary data.</text>
</comment>
<dbReference type="EMBL" id="JACHMX010000001">
    <property type="protein sequence ID" value="MBB5855653.1"/>
    <property type="molecule type" value="Genomic_DNA"/>
</dbReference>
<organism evidence="1 2">
    <name type="scientific">Amycolatopsis umgeniensis</name>
    <dbReference type="NCBI Taxonomy" id="336628"/>
    <lineage>
        <taxon>Bacteria</taxon>
        <taxon>Bacillati</taxon>
        <taxon>Actinomycetota</taxon>
        <taxon>Actinomycetes</taxon>
        <taxon>Pseudonocardiales</taxon>
        <taxon>Pseudonocardiaceae</taxon>
        <taxon>Amycolatopsis</taxon>
    </lineage>
</organism>
<keyword evidence="2" id="KW-1185">Reference proteome</keyword>
<dbReference type="Proteomes" id="UP000580861">
    <property type="component" value="Unassembled WGS sequence"/>
</dbReference>
<reference evidence="1 2" key="1">
    <citation type="submission" date="2020-08" db="EMBL/GenBank/DDBJ databases">
        <title>Sequencing the genomes of 1000 actinobacteria strains.</title>
        <authorList>
            <person name="Klenk H.-P."/>
        </authorList>
    </citation>
    <scope>NUCLEOTIDE SEQUENCE [LARGE SCALE GENOMIC DNA]</scope>
    <source>
        <strain evidence="1 2">DSM 45272</strain>
    </source>
</reference>
<proteinExistence type="predicted"/>
<protein>
    <submittedName>
        <fullName evidence="1">Uncharacterized protein</fullName>
    </submittedName>
</protein>
<evidence type="ECO:0000313" key="1">
    <source>
        <dbReference type="EMBL" id="MBB5855653.1"/>
    </source>
</evidence>
<sequence>MVGVGGGVMGPFTSSHGMKDAFGPRDMDGTWTRVLKATLGTFNVSKVAFRTVWILGRWTSRNPHGPE</sequence>
<gene>
    <name evidence="1" type="ORF">HDA45_005740</name>
</gene>
<evidence type="ECO:0000313" key="2">
    <source>
        <dbReference type="Proteomes" id="UP000580861"/>
    </source>
</evidence>
<name>A0A841B9U1_9PSEU</name>